<dbReference type="Gene3D" id="1.25.40.20">
    <property type="entry name" value="Ankyrin repeat-containing domain"/>
    <property type="match status" value="3"/>
</dbReference>
<evidence type="ECO:0000313" key="8">
    <source>
        <dbReference type="Proteomes" id="UP000537989"/>
    </source>
</evidence>
<gene>
    <name evidence="7" type="ORF">FAUST_1850</name>
</gene>
<evidence type="ECO:0008006" key="9">
    <source>
        <dbReference type="Google" id="ProtNLM"/>
    </source>
</evidence>
<dbReference type="SMART" id="SM00248">
    <property type="entry name" value="ANK"/>
    <property type="match status" value="12"/>
</dbReference>
<dbReference type="Pfam" id="PF12796">
    <property type="entry name" value="Ank_2"/>
    <property type="match status" value="3"/>
</dbReference>
<feature type="domain" description="Nucleoside phosphorylase" evidence="4">
    <location>
        <begin position="13"/>
        <end position="288"/>
    </location>
</feature>
<reference evidence="7 8" key="1">
    <citation type="submission" date="2020-02" db="EMBL/GenBank/DDBJ databases">
        <title>Identification and distribution of gene clusters putatively required for synthesis of sphingolipid metabolism inhibitors in phylogenetically diverse species of the filamentous fungus Fusarium.</title>
        <authorList>
            <person name="Kim H.-S."/>
            <person name="Busman M."/>
            <person name="Brown D.W."/>
            <person name="Divon H."/>
            <person name="Uhlig S."/>
            <person name="Proctor R.H."/>
        </authorList>
    </citation>
    <scope>NUCLEOTIDE SEQUENCE [LARGE SCALE GENOMIC DNA]</scope>
    <source>
        <strain evidence="7 8">NRRL 2903</strain>
    </source>
</reference>
<dbReference type="InterPro" id="IPR000845">
    <property type="entry name" value="Nucleoside_phosphorylase_d"/>
</dbReference>
<dbReference type="Pfam" id="PF24883">
    <property type="entry name" value="NPHP3_N"/>
    <property type="match status" value="1"/>
</dbReference>
<feature type="repeat" description="ANK" evidence="2">
    <location>
        <begin position="877"/>
        <end position="909"/>
    </location>
</feature>
<evidence type="ECO:0000256" key="3">
    <source>
        <dbReference type="SAM" id="MobiDB-lite"/>
    </source>
</evidence>
<dbReference type="SUPFAM" id="SSF53167">
    <property type="entry name" value="Purine and uridine phosphorylases"/>
    <property type="match status" value="1"/>
</dbReference>
<proteinExistence type="predicted"/>
<dbReference type="Proteomes" id="UP000537989">
    <property type="component" value="Unassembled WGS sequence"/>
</dbReference>
<dbReference type="InterPro" id="IPR053137">
    <property type="entry name" value="NLR-like"/>
</dbReference>
<feature type="repeat" description="ANK" evidence="2">
    <location>
        <begin position="1068"/>
        <end position="1089"/>
    </location>
</feature>
<evidence type="ECO:0000313" key="7">
    <source>
        <dbReference type="EMBL" id="KAF5245195.1"/>
    </source>
</evidence>
<organism evidence="7 8">
    <name type="scientific">Fusarium austroamericanum</name>
    <dbReference type="NCBI Taxonomy" id="282268"/>
    <lineage>
        <taxon>Eukaryota</taxon>
        <taxon>Fungi</taxon>
        <taxon>Dikarya</taxon>
        <taxon>Ascomycota</taxon>
        <taxon>Pezizomycotina</taxon>
        <taxon>Sordariomycetes</taxon>
        <taxon>Hypocreomycetidae</taxon>
        <taxon>Hypocreales</taxon>
        <taxon>Nectriaceae</taxon>
        <taxon>Fusarium</taxon>
    </lineage>
</organism>
<keyword evidence="1" id="KW-0677">Repeat</keyword>
<dbReference type="PROSITE" id="PS50088">
    <property type="entry name" value="ANK_REPEAT"/>
    <property type="match status" value="5"/>
</dbReference>
<dbReference type="PANTHER" id="PTHR46082:SF11">
    <property type="entry name" value="AAA+ ATPASE DOMAIN-CONTAINING PROTEIN-RELATED"/>
    <property type="match status" value="1"/>
</dbReference>
<evidence type="ECO:0000259" key="4">
    <source>
        <dbReference type="Pfam" id="PF01048"/>
    </source>
</evidence>
<evidence type="ECO:0000259" key="5">
    <source>
        <dbReference type="Pfam" id="PF22939"/>
    </source>
</evidence>
<dbReference type="Gene3D" id="3.40.50.300">
    <property type="entry name" value="P-loop containing nucleotide triphosphate hydrolases"/>
    <property type="match status" value="1"/>
</dbReference>
<dbReference type="GO" id="GO:0003824">
    <property type="term" value="F:catalytic activity"/>
    <property type="evidence" value="ECO:0007669"/>
    <property type="project" value="InterPro"/>
</dbReference>
<dbReference type="InterPro" id="IPR035994">
    <property type="entry name" value="Nucleoside_phosphorylase_sf"/>
</dbReference>
<dbReference type="Pfam" id="PF00023">
    <property type="entry name" value="Ank"/>
    <property type="match status" value="2"/>
</dbReference>
<name>A0AAN6HJ52_FUSAU</name>
<dbReference type="PANTHER" id="PTHR46082">
    <property type="entry name" value="ATP/GTP-BINDING PROTEIN-RELATED"/>
    <property type="match status" value="1"/>
</dbReference>
<feature type="repeat" description="ANK" evidence="2">
    <location>
        <begin position="1102"/>
        <end position="1123"/>
    </location>
</feature>
<evidence type="ECO:0000256" key="2">
    <source>
        <dbReference type="PROSITE-ProRule" id="PRU00023"/>
    </source>
</evidence>
<evidence type="ECO:0000259" key="6">
    <source>
        <dbReference type="Pfam" id="PF24883"/>
    </source>
</evidence>
<sequence>MIDYDAYTVGWICAIRAELVAAQELLDEELEDIVPTPEHDNNNYTLGKIGEHHVVIAVLPRGQYGGTSAANAARDMIRTFPNVRIGFMVGIGGGIPTQYDIRLGDIVVGSPTYRSGGLIQYDHGTTVQGQDMKLMGALNQPPLSVLTAINSLSSHHVRKGNNLNQTVEDVLSNNPNLVDEGFQRPHDDTDKLYESSFIHPRPGAKCSDVCPDSNLKSRSPRTKGLGQPKIHYGLIASGSQLMEDAIARDRIAEKENVLCFEMEAAGLANQFPCVVIRGICDYSDSHRGRDWQGYAALVAAAYAKQLLLRIPPQKIQEERKMKDILQEIEERLGPIAETKEIVEALNIKGEREDELKILDWLDAADYSSEQHGFLQPQQREPGTGQQFINSENFETWLKTKNSLLFCCGMPGAGKTITTAITIEYLHSKFKDDPTVGVAYVYCSYQKRDQQTPQDLFTSFLKQLALSLSSFPKAMQELYKKNHNGRERPSFEDIMETLYKVVDVFSTTFIIIDALDEHNSWDTFLSHVILLQKQTTANVFITSRPKPALSDEIKGCLMHDIQADEEDNVDLSKKAKEDCRELIREKLGKAVDGIFLLARIYLDSLMEETNLKGISVFLQNLPIGLRAYADAYEKTIRRIRNQGQKHRDLARRALTWLTFARRSLRREEFRHALSVEDGMSELKDEDLQSISIIHHVCMGLVMVDEESGTVRLLHFTTMEYLKANPNCLLSLESSDDPNFIDNPADSEMQRHVARKHYEMKLATTCVTYLLFEEFSRGRVNFDEFKSRCDEYPLYSYAADNWGHHARHNEPSKMVLDFLKNEPHASASTQCWLGYNSGVDEYGSFYPITSLHLTAIFGLKTETDYLLSSGMEPDIRDEHGRTPLSYASELGHADLVTQLLKFPVDPESKSFWGGINRPRTALSHAAKEGHADVVTLLLEKGKADPDSKPSFYGGEIERTPLSFASQAGHLDVVDILLEALGTNLNFHDYAHCTPLHYAVKANHIAIVDLMLAKDSIDPNLKSLLAKDSIDTDFRDKDGKSLLHYMAQVGDETIVTLLLAKCANPDLRDISGKSPLHYTAEAGHSAIAEILIATKMVDPDSSDTNGRTPLSLAARAGNVAVVQLLLTTNKIRLASETSGHHTLFPTIVISPSNAQQSQSLDDIIKAMVVNGCVDVNSKDHDGWTPLFHAAFHGYRPIVNSFLLLPDTNPNVQDVDGRTILSYAVAKDPEVAKLLLSYKDVEPDLEDRNMRTPLSYAAECGNELIVKLLLQKPGVNPNSMDISGRTPLSYAAEGGNFAAGELLIADTRVQVDSQDMSEQPPADMLPESLLPCPGKALLDQHGKKRKYGSE</sequence>
<dbReference type="InterPro" id="IPR002110">
    <property type="entry name" value="Ankyrin_rpt"/>
</dbReference>
<feature type="domain" description="GPI inositol-deacylase winged helix" evidence="5">
    <location>
        <begin position="641"/>
        <end position="722"/>
    </location>
</feature>
<dbReference type="Pfam" id="PF22939">
    <property type="entry name" value="WHD_GPIID"/>
    <property type="match status" value="1"/>
</dbReference>
<dbReference type="PROSITE" id="PS50297">
    <property type="entry name" value="ANK_REP_REGION"/>
    <property type="match status" value="5"/>
</dbReference>
<dbReference type="Pfam" id="PF01048">
    <property type="entry name" value="PNP_UDP_1"/>
    <property type="match status" value="1"/>
</dbReference>
<feature type="domain" description="Nephrocystin 3-like N-terminal" evidence="6">
    <location>
        <begin position="382"/>
        <end position="543"/>
    </location>
</feature>
<keyword evidence="2" id="KW-0040">ANK repeat</keyword>
<feature type="repeat" description="ANK" evidence="2">
    <location>
        <begin position="915"/>
        <end position="939"/>
    </location>
</feature>
<dbReference type="Gene3D" id="3.40.50.1580">
    <property type="entry name" value="Nucleoside phosphorylase domain"/>
    <property type="match status" value="1"/>
</dbReference>
<keyword evidence="8" id="KW-1185">Reference proteome</keyword>
<dbReference type="SUPFAM" id="SSF52540">
    <property type="entry name" value="P-loop containing nucleoside triphosphate hydrolases"/>
    <property type="match status" value="1"/>
</dbReference>
<dbReference type="SUPFAM" id="SSF48403">
    <property type="entry name" value="Ankyrin repeat"/>
    <property type="match status" value="3"/>
</dbReference>
<protein>
    <recommendedName>
        <fullName evidence="9">Nucleoside phosphorylase domain-containing protein</fullName>
    </recommendedName>
</protein>
<feature type="repeat" description="ANK" evidence="2">
    <location>
        <begin position="1035"/>
        <end position="1067"/>
    </location>
</feature>
<dbReference type="InterPro" id="IPR054471">
    <property type="entry name" value="GPIID_WHD"/>
</dbReference>
<accession>A0AAN6HJ52</accession>
<dbReference type="GO" id="GO:0009116">
    <property type="term" value="P:nucleoside metabolic process"/>
    <property type="evidence" value="ECO:0007669"/>
    <property type="project" value="InterPro"/>
</dbReference>
<evidence type="ECO:0000256" key="1">
    <source>
        <dbReference type="ARBA" id="ARBA00022737"/>
    </source>
</evidence>
<comment type="caution">
    <text evidence="7">The sequence shown here is derived from an EMBL/GenBank/DDBJ whole genome shotgun (WGS) entry which is preliminary data.</text>
</comment>
<dbReference type="InterPro" id="IPR027417">
    <property type="entry name" value="P-loop_NTPase"/>
</dbReference>
<dbReference type="InterPro" id="IPR056884">
    <property type="entry name" value="NPHP3-like_N"/>
</dbReference>
<dbReference type="InterPro" id="IPR036770">
    <property type="entry name" value="Ankyrin_rpt-contain_sf"/>
</dbReference>
<dbReference type="EMBL" id="JAAMOD010000041">
    <property type="protein sequence ID" value="KAF5245195.1"/>
    <property type="molecule type" value="Genomic_DNA"/>
</dbReference>
<feature type="region of interest" description="Disordered" evidence="3">
    <location>
        <begin position="1309"/>
        <end position="1346"/>
    </location>
</feature>